<organism evidence="14 15">
    <name type="scientific">Aphanomyces astaci</name>
    <name type="common">Crayfish plague agent</name>
    <dbReference type="NCBI Taxonomy" id="112090"/>
    <lineage>
        <taxon>Eukaryota</taxon>
        <taxon>Sar</taxon>
        <taxon>Stramenopiles</taxon>
        <taxon>Oomycota</taxon>
        <taxon>Saprolegniomycetes</taxon>
        <taxon>Saprolegniales</taxon>
        <taxon>Verrucalvaceae</taxon>
        <taxon>Aphanomyces</taxon>
    </lineage>
</organism>
<evidence type="ECO:0000256" key="8">
    <source>
        <dbReference type="ARBA" id="ARBA00051897"/>
    </source>
</evidence>
<dbReference type="PROSITE" id="PS51626">
    <property type="entry name" value="SAM_MT_TRM1"/>
    <property type="match status" value="1"/>
</dbReference>
<dbReference type="FunFam" id="3.30.56.70:FF:000001">
    <property type="entry name" value="tRNA (guanine(26)-N(2))-dimethyltransferase"/>
    <property type="match status" value="1"/>
</dbReference>
<dbReference type="NCBIfam" id="TIGR00308">
    <property type="entry name" value="TRM1"/>
    <property type="match status" value="1"/>
</dbReference>
<comment type="catalytic activity">
    <reaction evidence="8">
        <text>guanosine(26) in tRNA + 2 S-adenosyl-L-methionine = N(2)-dimethylguanosine(26) in tRNA + 2 S-adenosyl-L-homocysteine + 2 H(+)</text>
        <dbReference type="Rhea" id="RHEA:43140"/>
        <dbReference type="Rhea" id="RHEA-COMP:10359"/>
        <dbReference type="Rhea" id="RHEA-COMP:10360"/>
        <dbReference type="ChEBI" id="CHEBI:15378"/>
        <dbReference type="ChEBI" id="CHEBI:57856"/>
        <dbReference type="ChEBI" id="CHEBI:59789"/>
        <dbReference type="ChEBI" id="CHEBI:74269"/>
        <dbReference type="ChEBI" id="CHEBI:74513"/>
        <dbReference type="EC" id="2.1.1.216"/>
    </reaction>
</comment>
<dbReference type="GO" id="GO:0160104">
    <property type="term" value="F:tRNA (guanine(26)-N2)-dimethyltransferase activity"/>
    <property type="evidence" value="ECO:0007669"/>
    <property type="project" value="UniProtKB-EC"/>
</dbReference>
<dbReference type="Gene3D" id="3.30.56.70">
    <property type="entry name" value="N2,N2-dimethylguanosine tRNA methyltransferase, C-terminal domain"/>
    <property type="match status" value="1"/>
</dbReference>
<keyword evidence="5 9" id="KW-0819">tRNA processing</keyword>
<evidence type="ECO:0000256" key="3">
    <source>
        <dbReference type="ARBA" id="ARBA00022679"/>
    </source>
</evidence>
<feature type="region of interest" description="Disordered" evidence="10">
    <location>
        <begin position="1576"/>
        <end position="1644"/>
    </location>
</feature>
<keyword evidence="11" id="KW-1133">Transmembrane helix</keyword>
<sequence>MLLRRLPLLGRPLCIHRTIMTTPAAADFEGEIISEGRAKILFPKVNQVFYNKVQVLNRDLSIAVINQFAHERAKETILKQRKREKNDAVPTIDEVQAHVRDNADTNGLKIFEALAASGLRSIRYLQEIEGVQSILVNDLDPAAVISIKRNIEVRLSPSAHIILMGLEADNFDVIDLDPYGSASIFLDGAVQAIANGGLLCVTCTDMPVLCGKDPDVCFSRYGVVPYKSNYLHENALRMVLHSIESAAVKYQKHIVPIISCSIDFYVRVFVRVYKSPVNVKASMTKQSYVYQEPDVVGSGKCDQCGRRFKMSGTTVPNDVAYSKETIGPIWSAPLHNKDLVLKIRDNVLKNPTKYPTKDRLHGLLTSVSEEVQEDAPLYYTLPGLSKTLHCQQPRMDQVQVALINAGYNVSQSHKVPEAVKTNAPNHVVWDIMRSWVKKHPIHKKAINDNHDVGVNILAKETAFEAQFSGKRPSADKEKALRFPKNPEAHWGPKSRARGLAPSELANVVGRCSLPPISTSGPSAFPKPYSTALLNAADVRSPLLKRTSPQTYGSVPSSPVIPSTAVAKNKVWNDKKGEKSAWDYIHMDVRRQSRDRLSRNFWTSGTFWRFVYPLRFLKVYVEVRRVINRFHNDMTPLTLFAVNAYLQIFCLLFCSGGVIQTTYGDMDTYNGEWTFFHSCFNSLLLFVAMNYPTADNTLTKCFVMFLIVLLIIVVPYQLSIFFEIYGSYSSYEYAVLTPSKRMKHIVLCGDLTPNRIEQFFNEIFHEDHDLVDTRVAVMSDEDPSSDLVAMLLDPFVAKRTTFLKGSILHDYDAARASCATASAIFVLTRKVGQEDVNLSDHRTFMRAMAAHRVAKDVPIYAQLHLSSNKHLFHDIEQNNVLCFSEVIEGLTFAEVSAWVYSRCNGVILFAIHVLSADGHGTIVLNPGSTYWCRGNEIGFVIAKDRKTADNVTSMAKETTPKQPGVSSHSMLKADSLHDLAIIADVPKKKGTSSATTPGGGGPHALRKKRNSRMLMWSAKESKPAGQIHKRTLKECVVFDVTKLKLSSSPIVVCLLAPTFPDHMEYFVVPLRSPVIKEHHPIVFLTHKLPTRESYEPLSCYSDLYFVETTKICLESLKRGGVEIARRIVLMCGGGEFAETSSAELLADASSIATHKSITSLLGPARAPSVITELVNRANVHFISHNIGSTPWFTADDDPNSELSLVDAGSFSRSRAFASGLTYSTSLCDSLMINQFFNPMIKNIVREFVFSALRAHTAVFPNVSSPVKAGAPARMAVQRSALFTCEMPMDFVGKTFGYVFDHLLASDAILTLGIYRCVDHTALAEASTPLAPMSPTGMEEVTPPPEPFEEGALTPLINSTSRIEIPEQHRPVPYGFAYVNPKPYDIMTGNDLIYTCSGIPGMILALGGCGTPELSVVGPRGTHAFVSSTKSFARRNYPVITCSEVESDGRTGQSPPPPPSHISHTSAASNDPVVDDRYVRITPVSARRTQGLPRHGTPSSTCRHCKQQPVEPPAKKSEPVVVSRPALAHDQPMLQWLQSYYQDKDPSKVPYIQVILNKYQGRHDDLKHMLVAKYGPLAAPDEASDDEPEAVQTSPRKDERTSSNSDDTVVVSDVSTNARQAEPNDDSQDVVLASTASSSDDEDDTNSMETWLRTFYTRHNPSMLPRLHSILQMYAGREDQLKAMLDQKYVASTKRPLEQNTQDNGAKKFKGVSIDSVTDVFLTPPSTSRPSPIQYDQVICYVLEYVHTSLPLARVMSDNLRFKMSSDSTTIAWVVDVPDMTWLPHVTALLTSCQDHHPALVVHLTPSSVALHPTYVAWVSAHSTAGHTRHLLFDGQLLDEFRDGACAFNFEASARLRLQLHAKSAALFPLSSPFQAIATATPASATSRLMLRSSAGTTFHVAQPGLTCQLTAMKSNQQIGFHYRTCTLRLAPEVSAPSSVEPAGPPSHAPKLTFLGTGCAAPSKLRNSSAIYLDYSPPSTHGILIDCGEGTFGQLWRQFGPATSARLRTLQCIWVSHKHADHHCGLLRVLLERHRAFVRNAQPATSLVVIAPDAVLAYVARWRAAWLHGVHMVTCVDFNHPQHPLRSMVLGLTGFQNLWSVPVHHCHDSFGLVLITHTGMKFVYSGDTRPCDRLVHEGFRPHVLIHEATFEDSMYEDAVKKNHSTVGEALEVGHRMQAQLVLLTHFSQRYPKLPPRQATASGSPCGFAFDGMQVTLDALPQRQHDRYMPPLPMAHAPMSTEATLAMFMTAMRKDDVLTTSSPPPSP</sequence>
<dbReference type="GO" id="GO:0000049">
    <property type="term" value="F:tRNA binding"/>
    <property type="evidence" value="ECO:0007669"/>
    <property type="project" value="UniProtKB-UniRule"/>
</dbReference>
<dbReference type="GO" id="GO:0002940">
    <property type="term" value="P:tRNA N2-guanine methylation"/>
    <property type="evidence" value="ECO:0007669"/>
    <property type="project" value="TreeGrafter"/>
</dbReference>
<dbReference type="Pfam" id="PF22614">
    <property type="entry name" value="Slo-like_RCK"/>
    <property type="match status" value="2"/>
</dbReference>
<dbReference type="Proteomes" id="UP000266239">
    <property type="component" value="Unassembled WGS sequence"/>
</dbReference>
<feature type="region of interest" description="Disordered" evidence="10">
    <location>
        <begin position="987"/>
        <end position="1006"/>
    </location>
</feature>
<dbReference type="Gene3D" id="3.40.50.720">
    <property type="entry name" value="NAD(P)-binding Rossmann-like Domain"/>
    <property type="match status" value="1"/>
</dbReference>
<keyword evidence="3 9" id="KW-0808">Transferase</keyword>
<dbReference type="Gene3D" id="3.40.50.150">
    <property type="entry name" value="Vaccinia Virus protein VP39"/>
    <property type="match status" value="1"/>
</dbReference>
<feature type="domain" description="Metallo-beta-lactamase" evidence="12">
    <location>
        <begin position="1981"/>
        <end position="2184"/>
    </location>
</feature>
<evidence type="ECO:0000256" key="4">
    <source>
        <dbReference type="ARBA" id="ARBA00022691"/>
    </source>
</evidence>
<feature type="domain" description="RCK N-terminal" evidence="13">
    <location>
        <begin position="1049"/>
        <end position="1163"/>
    </location>
</feature>
<dbReference type="Gene3D" id="3.60.15.10">
    <property type="entry name" value="Ribonuclease Z/Hydroxyacylglutathione hydrolase-like"/>
    <property type="match status" value="1"/>
</dbReference>
<evidence type="ECO:0000256" key="10">
    <source>
        <dbReference type="SAM" id="MobiDB-lite"/>
    </source>
</evidence>
<feature type="domain" description="RCK N-terminal" evidence="13">
    <location>
        <begin position="741"/>
        <end position="859"/>
    </location>
</feature>
<evidence type="ECO:0000256" key="11">
    <source>
        <dbReference type="SAM" id="Phobius"/>
    </source>
</evidence>
<name>A0A396ZSC4_APHAT</name>
<protein>
    <recommendedName>
        <fullName evidence="7">tRNA (guanine(26)-N(2))-dimethyltransferase</fullName>
        <ecNumber evidence="7">2.1.1.216</ecNumber>
    </recommendedName>
</protein>
<dbReference type="CDD" id="cd07718">
    <property type="entry name" value="RNaseZ_ELAC1_ELAC2-C-term-like_MBL-fold"/>
    <property type="match status" value="1"/>
</dbReference>
<dbReference type="InterPro" id="IPR002905">
    <property type="entry name" value="Trm1"/>
</dbReference>
<dbReference type="VEuPathDB" id="FungiDB:H257_01464"/>
<keyword evidence="2 9" id="KW-0489">Methyltransferase</keyword>
<dbReference type="EMBL" id="QUTA01012698">
    <property type="protein sequence ID" value="RHX97475.1"/>
    <property type="molecule type" value="Genomic_DNA"/>
</dbReference>
<gene>
    <name evidence="14" type="ORF">DYB25_002364</name>
</gene>
<keyword evidence="11" id="KW-0472">Membrane</keyword>
<evidence type="ECO:0000313" key="14">
    <source>
        <dbReference type="EMBL" id="RHX97475.1"/>
    </source>
</evidence>
<dbReference type="GO" id="GO:0006813">
    <property type="term" value="P:potassium ion transport"/>
    <property type="evidence" value="ECO:0007669"/>
    <property type="project" value="InterPro"/>
</dbReference>
<dbReference type="Pfam" id="PF12706">
    <property type="entry name" value="Lactamase_B_2"/>
    <property type="match status" value="1"/>
</dbReference>
<accession>A0A396ZSC4</accession>
<feature type="compositionally biased region" description="Low complexity" evidence="10">
    <location>
        <begin position="1600"/>
        <end position="1615"/>
    </location>
</feature>
<feature type="transmembrane region" description="Helical" evidence="11">
    <location>
        <begin position="700"/>
        <end position="721"/>
    </location>
</feature>
<keyword evidence="11" id="KW-0812">Transmembrane</keyword>
<dbReference type="SUPFAM" id="SSF53335">
    <property type="entry name" value="S-adenosyl-L-methionine-dependent methyltransferases"/>
    <property type="match status" value="1"/>
</dbReference>
<comment type="similarity">
    <text evidence="9">Belongs to the class I-like SAM-binding methyltransferase superfamily. Trm1 family.</text>
</comment>
<dbReference type="VEuPathDB" id="FungiDB:H257_01465"/>
<evidence type="ECO:0000256" key="2">
    <source>
        <dbReference type="ARBA" id="ARBA00022603"/>
    </source>
</evidence>
<keyword evidence="4 9" id="KW-0949">S-adenosyl-L-methionine</keyword>
<dbReference type="InterPro" id="IPR029063">
    <property type="entry name" value="SAM-dependent_MTases_sf"/>
</dbReference>
<dbReference type="VEuPathDB" id="FungiDB:H257_01466"/>
<reference evidence="14 15" key="1">
    <citation type="submission" date="2018-08" db="EMBL/GenBank/DDBJ databases">
        <title>Aphanomyces genome sequencing and annotation.</title>
        <authorList>
            <person name="Minardi D."/>
            <person name="Oidtmann B."/>
            <person name="Van Der Giezen M."/>
            <person name="Studholme D.J."/>
        </authorList>
    </citation>
    <scope>NUCLEOTIDE SEQUENCE [LARGE SCALE GENOMIC DNA]</scope>
    <source>
        <strain evidence="14 15">Yx</strain>
    </source>
</reference>
<keyword evidence="6 9" id="KW-0694">RNA-binding</keyword>
<dbReference type="GO" id="GO:0005634">
    <property type="term" value="C:nucleus"/>
    <property type="evidence" value="ECO:0007669"/>
    <property type="project" value="TreeGrafter"/>
</dbReference>
<dbReference type="InterPro" id="IPR003148">
    <property type="entry name" value="RCK_N"/>
</dbReference>
<feature type="transmembrane region" description="Helical" evidence="11">
    <location>
        <begin position="636"/>
        <end position="658"/>
    </location>
</feature>
<dbReference type="InterPro" id="IPR036866">
    <property type="entry name" value="RibonucZ/Hydroxyglut_hydro"/>
</dbReference>
<proteinExistence type="inferred from homology"/>
<dbReference type="Pfam" id="PF02005">
    <property type="entry name" value="TRM"/>
    <property type="match status" value="1"/>
</dbReference>
<evidence type="ECO:0000256" key="6">
    <source>
        <dbReference type="ARBA" id="ARBA00022884"/>
    </source>
</evidence>
<evidence type="ECO:0000259" key="13">
    <source>
        <dbReference type="Pfam" id="PF22614"/>
    </source>
</evidence>
<feature type="region of interest" description="Disordered" evidence="10">
    <location>
        <begin position="1442"/>
        <end position="1517"/>
    </location>
</feature>
<dbReference type="InterPro" id="IPR042296">
    <property type="entry name" value="tRNA_met_Trm1_C"/>
</dbReference>
<evidence type="ECO:0000256" key="5">
    <source>
        <dbReference type="ARBA" id="ARBA00022694"/>
    </source>
</evidence>
<evidence type="ECO:0000256" key="9">
    <source>
        <dbReference type="PROSITE-ProRule" id="PRU00958"/>
    </source>
</evidence>
<evidence type="ECO:0000256" key="7">
    <source>
        <dbReference type="ARBA" id="ARBA00039099"/>
    </source>
</evidence>
<dbReference type="SUPFAM" id="SSF56281">
    <property type="entry name" value="Metallo-hydrolase/oxidoreductase"/>
    <property type="match status" value="1"/>
</dbReference>
<dbReference type="PANTHER" id="PTHR10631">
    <property type="entry name" value="N 2 ,N 2 -DIMETHYLGUANOSINE TRNA METHYLTRANSFERASE"/>
    <property type="match status" value="1"/>
</dbReference>
<evidence type="ECO:0000256" key="1">
    <source>
        <dbReference type="ARBA" id="ARBA00022555"/>
    </source>
</evidence>
<dbReference type="EC" id="2.1.1.216" evidence="7"/>
<evidence type="ECO:0000313" key="15">
    <source>
        <dbReference type="Proteomes" id="UP000266239"/>
    </source>
</evidence>
<dbReference type="InterPro" id="IPR001279">
    <property type="entry name" value="Metallo-B-lactamas"/>
</dbReference>
<keyword evidence="1 9" id="KW-0820">tRNA-binding</keyword>
<evidence type="ECO:0000259" key="12">
    <source>
        <dbReference type="Pfam" id="PF12706"/>
    </source>
</evidence>
<dbReference type="PANTHER" id="PTHR10631:SF3">
    <property type="entry name" value="TRNA (GUANINE(26)-N(2))-DIMETHYLTRANSFERASE"/>
    <property type="match status" value="1"/>
</dbReference>
<comment type="caution">
    <text evidence="14">The sequence shown here is derived from an EMBL/GenBank/DDBJ whole genome shotgun (WGS) entry which is preliminary data.</text>
</comment>